<dbReference type="Proteomes" id="UP000318055">
    <property type="component" value="Chromosome"/>
</dbReference>
<evidence type="ECO:0000313" key="3">
    <source>
        <dbReference type="EMBL" id="QDX26292.1"/>
    </source>
</evidence>
<name>A0A518RFQ0_9SPHN</name>
<feature type="signal peptide" evidence="2">
    <location>
        <begin position="1"/>
        <end position="20"/>
    </location>
</feature>
<evidence type="ECO:0008006" key="5">
    <source>
        <dbReference type="Google" id="ProtNLM"/>
    </source>
</evidence>
<organism evidence="3 4">
    <name type="scientific">Sphingomonas suaedae</name>
    <dbReference type="NCBI Taxonomy" id="2599297"/>
    <lineage>
        <taxon>Bacteria</taxon>
        <taxon>Pseudomonadati</taxon>
        <taxon>Pseudomonadota</taxon>
        <taxon>Alphaproteobacteria</taxon>
        <taxon>Sphingomonadales</taxon>
        <taxon>Sphingomonadaceae</taxon>
        <taxon>Sphingomonas</taxon>
    </lineage>
</organism>
<dbReference type="EMBL" id="CP042239">
    <property type="protein sequence ID" value="QDX26292.1"/>
    <property type="molecule type" value="Genomic_DNA"/>
</dbReference>
<accession>A0A518RFQ0</accession>
<feature type="chain" id="PRO_5021854338" description="Cell wall hydrolase" evidence="2">
    <location>
        <begin position="21"/>
        <end position="122"/>
    </location>
</feature>
<evidence type="ECO:0000313" key="4">
    <source>
        <dbReference type="Proteomes" id="UP000318055"/>
    </source>
</evidence>
<evidence type="ECO:0000256" key="2">
    <source>
        <dbReference type="SAM" id="SignalP"/>
    </source>
</evidence>
<sequence length="122" mass="13751">MTRTMFAVALLAVTAAPAIAQHSDTRIPQAETDADRAEAQRLYEAQRRRDQAEADRVAKTNLDRQADYDLYIARQKAEYEAKMAAWRADVARQQEEAARVRADWEARVARCKAGDRSACAPK</sequence>
<reference evidence="3 4" key="1">
    <citation type="submission" date="2019-07" db="EMBL/GenBank/DDBJ databases">
        <title>Sphingomonas alkalisoli sp. nov., isolated from rhizosphere soil of Suaedae salsa.</title>
        <authorList>
            <person name="Zhang H."/>
            <person name="Xu L."/>
            <person name="Zhang J.-X."/>
            <person name="Sun J.-Q."/>
        </authorList>
    </citation>
    <scope>NUCLEOTIDE SEQUENCE [LARGE SCALE GENOMIC DNA]</scope>
    <source>
        <strain evidence="3 4">XS-10</strain>
    </source>
</reference>
<feature type="coiled-coil region" evidence="1">
    <location>
        <begin position="76"/>
        <end position="103"/>
    </location>
</feature>
<dbReference type="AlphaFoldDB" id="A0A518RFQ0"/>
<evidence type="ECO:0000256" key="1">
    <source>
        <dbReference type="SAM" id="Coils"/>
    </source>
</evidence>
<keyword evidence="1" id="KW-0175">Coiled coil</keyword>
<proteinExistence type="predicted"/>
<dbReference type="RefSeq" id="WP_145846796.1">
    <property type="nucleotide sequence ID" value="NZ_CP042239.1"/>
</dbReference>
<gene>
    <name evidence="3" type="ORF">FPZ54_09825</name>
</gene>
<keyword evidence="4" id="KW-1185">Reference proteome</keyword>
<protein>
    <recommendedName>
        <fullName evidence="5">Cell wall hydrolase</fullName>
    </recommendedName>
</protein>
<dbReference type="KEGG" id="ssua:FPZ54_09825"/>
<keyword evidence="2" id="KW-0732">Signal</keyword>